<comment type="subcellular location">
    <subcellularLocation>
        <location evidence="1">Secreted</location>
    </subcellularLocation>
</comment>
<gene>
    <name evidence="8" type="primary">SERPINA12</name>
</gene>
<feature type="signal peptide" evidence="6">
    <location>
        <begin position="1"/>
        <end position="19"/>
    </location>
</feature>
<dbReference type="GO" id="GO:0090181">
    <property type="term" value="P:regulation of cholesterol metabolic process"/>
    <property type="evidence" value="ECO:0007669"/>
    <property type="project" value="Ensembl"/>
</dbReference>
<organism evidence="8 9">
    <name type="scientific">Catagonus wagneri</name>
    <name type="common">Chacoan peccary</name>
    <dbReference type="NCBI Taxonomy" id="51154"/>
    <lineage>
        <taxon>Eukaryota</taxon>
        <taxon>Metazoa</taxon>
        <taxon>Chordata</taxon>
        <taxon>Craniata</taxon>
        <taxon>Vertebrata</taxon>
        <taxon>Euteleostomi</taxon>
        <taxon>Mammalia</taxon>
        <taxon>Eutheria</taxon>
        <taxon>Laurasiatheria</taxon>
        <taxon>Artiodactyla</taxon>
        <taxon>Suina</taxon>
        <taxon>Tayassuidae</taxon>
        <taxon>Catagonus</taxon>
    </lineage>
</organism>
<dbReference type="GO" id="GO:0051055">
    <property type="term" value="P:negative regulation of lipid biosynthetic process"/>
    <property type="evidence" value="ECO:0007669"/>
    <property type="project" value="Ensembl"/>
</dbReference>
<dbReference type="GO" id="GO:0005886">
    <property type="term" value="C:plasma membrane"/>
    <property type="evidence" value="ECO:0007669"/>
    <property type="project" value="Ensembl"/>
</dbReference>
<dbReference type="InterPro" id="IPR042185">
    <property type="entry name" value="Serpin_sf_2"/>
</dbReference>
<evidence type="ECO:0000256" key="2">
    <source>
        <dbReference type="ARBA" id="ARBA00009500"/>
    </source>
</evidence>
<dbReference type="InterPro" id="IPR036186">
    <property type="entry name" value="Serpin_sf"/>
</dbReference>
<dbReference type="InterPro" id="IPR042178">
    <property type="entry name" value="Serpin_sf_1"/>
</dbReference>
<dbReference type="FunFam" id="3.30.497.10:FF:000001">
    <property type="entry name" value="Serine protease inhibitor"/>
    <property type="match status" value="1"/>
</dbReference>
<dbReference type="Proteomes" id="UP000694540">
    <property type="component" value="Unplaced"/>
</dbReference>
<evidence type="ECO:0000313" key="9">
    <source>
        <dbReference type="Proteomes" id="UP000694540"/>
    </source>
</evidence>
<protein>
    <submittedName>
        <fullName evidence="8">Serpin family A member 12</fullName>
    </submittedName>
</protein>
<dbReference type="GeneTree" id="ENSGT00940000161977"/>
<feature type="domain" description="Serpin" evidence="7">
    <location>
        <begin position="57"/>
        <end position="408"/>
    </location>
</feature>
<dbReference type="GO" id="GO:0051897">
    <property type="term" value="P:positive regulation of phosphatidylinositol 3-kinase/protein kinase B signal transduction"/>
    <property type="evidence" value="ECO:0007669"/>
    <property type="project" value="Ensembl"/>
</dbReference>
<dbReference type="GO" id="GO:0043491">
    <property type="term" value="P:phosphatidylinositol 3-kinase/protein kinase B signal transduction"/>
    <property type="evidence" value="ECO:0007669"/>
    <property type="project" value="Ensembl"/>
</dbReference>
<evidence type="ECO:0000259" key="7">
    <source>
        <dbReference type="SMART" id="SM00093"/>
    </source>
</evidence>
<dbReference type="GO" id="GO:0045721">
    <property type="term" value="P:negative regulation of gluconeogenesis"/>
    <property type="evidence" value="ECO:0007669"/>
    <property type="project" value="Ensembl"/>
</dbReference>
<dbReference type="Gene3D" id="3.30.497.10">
    <property type="entry name" value="Antithrombin, subunit I, domain 2"/>
    <property type="match status" value="1"/>
</dbReference>
<reference evidence="8" key="1">
    <citation type="submission" date="2025-08" db="UniProtKB">
        <authorList>
            <consortium name="Ensembl"/>
        </authorList>
    </citation>
    <scope>IDENTIFICATION</scope>
</reference>
<dbReference type="SUPFAM" id="SSF56574">
    <property type="entry name" value="Serpins"/>
    <property type="match status" value="1"/>
</dbReference>
<keyword evidence="3" id="KW-0964">Secreted</keyword>
<dbReference type="PANTHER" id="PTHR11461:SF157">
    <property type="entry name" value="SERPIN A12"/>
    <property type="match status" value="1"/>
</dbReference>
<dbReference type="GO" id="GO:0090207">
    <property type="term" value="P:regulation of triglyceride metabolic process"/>
    <property type="evidence" value="ECO:0007669"/>
    <property type="project" value="Ensembl"/>
</dbReference>
<proteinExistence type="inferred from homology"/>
<dbReference type="FunFam" id="2.30.39.10:FF:000002">
    <property type="entry name" value="Serpin family D member 1"/>
    <property type="match status" value="1"/>
</dbReference>
<keyword evidence="4 6" id="KW-0732">Signal</keyword>
<evidence type="ECO:0000256" key="5">
    <source>
        <dbReference type="RuleBase" id="RU000411"/>
    </source>
</evidence>
<accession>A0A8C3WWU9</accession>
<dbReference type="GO" id="GO:0005615">
    <property type="term" value="C:extracellular space"/>
    <property type="evidence" value="ECO:0007669"/>
    <property type="project" value="Ensembl"/>
</dbReference>
<evidence type="ECO:0000256" key="1">
    <source>
        <dbReference type="ARBA" id="ARBA00004613"/>
    </source>
</evidence>
<evidence type="ECO:0000256" key="6">
    <source>
        <dbReference type="SAM" id="SignalP"/>
    </source>
</evidence>
<sequence length="411" mass="46538">MNPTLGLGLLLAGLITVEGLLKAKVSPKNHEAVSHNQVWKGRRAAQELAKRNTDFGFRLYKKLSFNNSNKNILFSPWSISVAFSMLSLGAQDSTLAEIKQGFNFRNMPEKDLHEGFHYLISRLNQRNQGRDLELGNALFTDKKLKPQKKFLTDVKNLYKADTVPINFQNLENAQRQINDYVNQKTHGKINNLLKKIDPSTLMLLINYIFFRARWQHEFDPQATKEEDFILEGNKAAKVPMMFHSSVYAVGHDDELSCTVLEMPYQGNLSALFILPDEGKMQNVEEALGMNTFAKWKKLLHRRVTEVSIPRLSIACQYDLKRALSSLGITKIFEEHGDLTRISPHEGLKVDKVVHKAALKMDEKGAEGAAGSGVEALPMEMRLKIKINRAYLLMIIEKITLFLGKISNPSGE</sequence>
<dbReference type="Pfam" id="PF00079">
    <property type="entry name" value="Serpin"/>
    <property type="match status" value="1"/>
</dbReference>
<keyword evidence="9" id="KW-1185">Reference proteome</keyword>
<dbReference type="InterPro" id="IPR023796">
    <property type="entry name" value="Serpin_dom"/>
</dbReference>
<dbReference type="GO" id="GO:0008610">
    <property type="term" value="P:lipid biosynthetic process"/>
    <property type="evidence" value="ECO:0007669"/>
    <property type="project" value="Ensembl"/>
</dbReference>
<dbReference type="GO" id="GO:0004867">
    <property type="term" value="F:serine-type endopeptidase inhibitor activity"/>
    <property type="evidence" value="ECO:0007669"/>
    <property type="project" value="InterPro"/>
</dbReference>
<reference evidence="8" key="2">
    <citation type="submission" date="2025-09" db="UniProtKB">
        <authorList>
            <consortium name="Ensembl"/>
        </authorList>
    </citation>
    <scope>IDENTIFICATION</scope>
</reference>
<dbReference type="Gene3D" id="2.30.39.10">
    <property type="entry name" value="Alpha-1-antitrypsin, domain 1"/>
    <property type="match status" value="1"/>
</dbReference>
<dbReference type="GO" id="GO:0046628">
    <property type="term" value="P:positive regulation of insulin receptor signaling pathway"/>
    <property type="evidence" value="ECO:0007669"/>
    <property type="project" value="Ensembl"/>
</dbReference>
<dbReference type="InterPro" id="IPR000215">
    <property type="entry name" value="Serpin_fam"/>
</dbReference>
<feature type="chain" id="PRO_5034196126" evidence="6">
    <location>
        <begin position="20"/>
        <end position="411"/>
    </location>
</feature>
<dbReference type="Ensembl" id="ENSCWAT00000022756.1">
    <property type="protein sequence ID" value="ENSCWAP00000020986.1"/>
    <property type="gene ID" value="ENSCWAG00000016020.1"/>
</dbReference>
<dbReference type="PANTHER" id="PTHR11461">
    <property type="entry name" value="SERINE PROTEASE INHIBITOR, SERPIN"/>
    <property type="match status" value="1"/>
</dbReference>
<evidence type="ECO:0000313" key="8">
    <source>
        <dbReference type="Ensembl" id="ENSCWAP00000020986.1"/>
    </source>
</evidence>
<dbReference type="GO" id="GO:0006094">
    <property type="term" value="P:gluconeogenesis"/>
    <property type="evidence" value="ECO:0007669"/>
    <property type="project" value="Ensembl"/>
</dbReference>
<dbReference type="SMART" id="SM00093">
    <property type="entry name" value="SERPIN"/>
    <property type="match status" value="1"/>
</dbReference>
<dbReference type="AlphaFoldDB" id="A0A8C3WWU9"/>
<evidence type="ECO:0000256" key="3">
    <source>
        <dbReference type="ARBA" id="ARBA00022525"/>
    </source>
</evidence>
<comment type="similarity">
    <text evidence="2 5">Belongs to the serpin family.</text>
</comment>
<name>A0A8C3WWU9_9CETA</name>
<dbReference type="PRINTS" id="PR00780">
    <property type="entry name" value="LEUSERPINII"/>
</dbReference>
<evidence type="ECO:0000256" key="4">
    <source>
        <dbReference type="ARBA" id="ARBA00022729"/>
    </source>
</evidence>